<dbReference type="EMBL" id="CAEZYN010000060">
    <property type="protein sequence ID" value="CAB4724596.1"/>
    <property type="molecule type" value="Genomic_DNA"/>
</dbReference>
<evidence type="ECO:0000313" key="2">
    <source>
        <dbReference type="EMBL" id="CAB5113685.1"/>
    </source>
</evidence>
<dbReference type="AlphaFoldDB" id="A0A6J6RQ92"/>
<accession>A0A6J6RQ92</accession>
<sequence>MTPFFEALANRSKDKLHGVTSFQEEAIPICAFAKSSSLNPTARSIPRAGALSKPSVTKPDLGFILLGGFFSLMRLVYCPKCFNNNSLTLAASA</sequence>
<name>A0A6J6RQ92_9ZZZZ</name>
<gene>
    <name evidence="1" type="ORF">UFOPK2715_00691</name>
    <name evidence="2" type="ORF">UFOPK4420_00637</name>
</gene>
<organism evidence="1">
    <name type="scientific">freshwater metagenome</name>
    <dbReference type="NCBI Taxonomy" id="449393"/>
    <lineage>
        <taxon>unclassified sequences</taxon>
        <taxon>metagenomes</taxon>
        <taxon>ecological metagenomes</taxon>
    </lineage>
</organism>
<reference evidence="1" key="1">
    <citation type="submission" date="2020-05" db="EMBL/GenBank/DDBJ databases">
        <authorList>
            <person name="Chiriac C."/>
            <person name="Salcher M."/>
            <person name="Ghai R."/>
            <person name="Kavagutti S V."/>
        </authorList>
    </citation>
    <scope>NUCLEOTIDE SEQUENCE</scope>
</reference>
<evidence type="ECO:0000313" key="1">
    <source>
        <dbReference type="EMBL" id="CAB4724596.1"/>
    </source>
</evidence>
<protein>
    <submittedName>
        <fullName evidence="1">Unannotated protein</fullName>
    </submittedName>
</protein>
<proteinExistence type="predicted"/>
<dbReference type="EMBL" id="CAFBRU010000067">
    <property type="protein sequence ID" value="CAB5113685.1"/>
    <property type="molecule type" value="Genomic_DNA"/>
</dbReference>